<dbReference type="InterPro" id="IPR043128">
    <property type="entry name" value="Rev_trsase/Diguanyl_cyclase"/>
</dbReference>
<dbReference type="PROSITE" id="PS50887">
    <property type="entry name" value="GGDEF"/>
    <property type="match status" value="1"/>
</dbReference>
<accession>A0ABS4BBZ4</accession>
<feature type="transmembrane region" description="Helical" evidence="3">
    <location>
        <begin position="96"/>
        <end position="113"/>
    </location>
</feature>
<dbReference type="RefSeq" id="WP_209592690.1">
    <property type="nucleotide sequence ID" value="NZ_JAGJCF010000001.1"/>
</dbReference>
<feature type="transmembrane region" description="Helical" evidence="3">
    <location>
        <begin position="39"/>
        <end position="58"/>
    </location>
</feature>
<feature type="transmembrane region" description="Helical" evidence="3">
    <location>
        <begin position="169"/>
        <end position="191"/>
    </location>
</feature>
<evidence type="ECO:0000259" key="4">
    <source>
        <dbReference type="PROSITE" id="PS50887"/>
    </source>
</evidence>
<comment type="catalytic activity">
    <reaction evidence="2">
        <text>2 GTP = 3',3'-c-di-GMP + 2 diphosphate</text>
        <dbReference type="Rhea" id="RHEA:24898"/>
        <dbReference type="ChEBI" id="CHEBI:33019"/>
        <dbReference type="ChEBI" id="CHEBI:37565"/>
        <dbReference type="ChEBI" id="CHEBI:58805"/>
        <dbReference type="EC" id="2.7.7.65"/>
    </reaction>
</comment>
<dbReference type="SUPFAM" id="SSF55073">
    <property type="entry name" value="Nucleotide cyclase"/>
    <property type="match status" value="1"/>
</dbReference>
<feature type="transmembrane region" description="Helical" evidence="3">
    <location>
        <begin position="144"/>
        <end position="163"/>
    </location>
</feature>
<name>A0ABS4BBZ4_9HYPH</name>
<evidence type="ECO:0000256" key="1">
    <source>
        <dbReference type="ARBA" id="ARBA00012528"/>
    </source>
</evidence>
<dbReference type="Proteomes" id="UP000678276">
    <property type="component" value="Unassembled WGS sequence"/>
</dbReference>
<dbReference type="InterPro" id="IPR050469">
    <property type="entry name" value="Diguanylate_Cyclase"/>
</dbReference>
<evidence type="ECO:0000313" key="6">
    <source>
        <dbReference type="Proteomes" id="UP000678276"/>
    </source>
</evidence>
<evidence type="ECO:0000256" key="2">
    <source>
        <dbReference type="ARBA" id="ARBA00034247"/>
    </source>
</evidence>
<dbReference type="CDD" id="cd01949">
    <property type="entry name" value="GGDEF"/>
    <property type="match status" value="1"/>
</dbReference>
<feature type="transmembrane region" description="Helical" evidence="3">
    <location>
        <begin position="119"/>
        <end position="137"/>
    </location>
</feature>
<dbReference type="Gene3D" id="3.30.70.270">
    <property type="match status" value="1"/>
</dbReference>
<protein>
    <recommendedName>
        <fullName evidence="1">diguanylate cyclase</fullName>
        <ecNumber evidence="1">2.7.7.65</ecNumber>
    </recommendedName>
</protein>
<proteinExistence type="predicted"/>
<reference evidence="5 6" key="1">
    <citation type="submission" date="2021-04" db="EMBL/GenBank/DDBJ databases">
        <title>Whole genome sequence of Jiella sp. KSK16Y-1.</title>
        <authorList>
            <person name="Tuo L."/>
        </authorList>
    </citation>
    <scope>NUCLEOTIDE SEQUENCE [LARGE SCALE GENOMIC DNA]</scope>
    <source>
        <strain evidence="5 6">KSK16Y-1</strain>
    </source>
</reference>
<evidence type="ECO:0000256" key="3">
    <source>
        <dbReference type="SAM" id="Phobius"/>
    </source>
</evidence>
<keyword evidence="3" id="KW-0472">Membrane</keyword>
<dbReference type="NCBIfam" id="TIGR00254">
    <property type="entry name" value="GGDEF"/>
    <property type="match status" value="1"/>
</dbReference>
<dbReference type="InterPro" id="IPR000160">
    <property type="entry name" value="GGDEF_dom"/>
</dbReference>
<gene>
    <name evidence="5" type="ORF">J6595_01555</name>
</gene>
<keyword evidence="3" id="KW-1133">Transmembrane helix</keyword>
<organism evidence="5 6">
    <name type="scientific">Jiella mangrovi</name>
    <dbReference type="NCBI Taxonomy" id="2821407"/>
    <lineage>
        <taxon>Bacteria</taxon>
        <taxon>Pseudomonadati</taxon>
        <taxon>Pseudomonadota</taxon>
        <taxon>Alphaproteobacteria</taxon>
        <taxon>Hyphomicrobiales</taxon>
        <taxon>Aurantimonadaceae</taxon>
        <taxon>Jiella</taxon>
    </lineage>
</organism>
<keyword evidence="6" id="KW-1185">Reference proteome</keyword>
<sequence>MATSSVGIEPLGAFLNFSPNVQRRYESDSRDARIQHLRLAIVAGVVSYNCYGLLGFLIAPDVLVLGVVLRLVVSVLAIAIYAVLPKLSSLTREAALLAAMLAACVVPLYLFYATRSANGAFSFIDFLLTIVYGIVILRLRFPAAVVLTGLCLIGGVSAVVLRPELAYEVRIALSAELAMASYFLLLSSWLVQRGDRMAYLATLREIEKSRALEISRQSFAELSMTDALTGLGNRRCLDEVLPQWLEQARAGRGCFAFVLVDVDYFKTYNDLYGHLAGDVCLRRIGEALASVTRKEDDLVLRYGGEEFAVLIRGVSEQVALLRANQLLDAVAALAIPHAARPDGAGLTTISAGVTYVRTGARPDLETVVADADAALYAAKRAGRGRVERKVCTDLDPAVCEHATRRVS</sequence>
<dbReference type="SMART" id="SM00267">
    <property type="entry name" value="GGDEF"/>
    <property type="match status" value="1"/>
</dbReference>
<comment type="caution">
    <text evidence="5">The sequence shown here is derived from an EMBL/GenBank/DDBJ whole genome shotgun (WGS) entry which is preliminary data.</text>
</comment>
<dbReference type="PANTHER" id="PTHR45138">
    <property type="entry name" value="REGULATORY COMPONENTS OF SENSORY TRANSDUCTION SYSTEM"/>
    <property type="match status" value="1"/>
</dbReference>
<keyword evidence="3" id="KW-0812">Transmembrane</keyword>
<dbReference type="PANTHER" id="PTHR45138:SF9">
    <property type="entry name" value="DIGUANYLATE CYCLASE DGCM-RELATED"/>
    <property type="match status" value="1"/>
</dbReference>
<dbReference type="Pfam" id="PF00990">
    <property type="entry name" value="GGDEF"/>
    <property type="match status" value="1"/>
</dbReference>
<feature type="domain" description="GGDEF" evidence="4">
    <location>
        <begin position="253"/>
        <end position="391"/>
    </location>
</feature>
<dbReference type="EC" id="2.7.7.65" evidence="1"/>
<feature type="transmembrane region" description="Helical" evidence="3">
    <location>
        <begin position="64"/>
        <end position="84"/>
    </location>
</feature>
<evidence type="ECO:0000313" key="5">
    <source>
        <dbReference type="EMBL" id="MBP0614273.1"/>
    </source>
</evidence>
<dbReference type="EMBL" id="JAGJCF010000001">
    <property type="protein sequence ID" value="MBP0614273.1"/>
    <property type="molecule type" value="Genomic_DNA"/>
</dbReference>
<dbReference type="InterPro" id="IPR029787">
    <property type="entry name" value="Nucleotide_cyclase"/>
</dbReference>